<gene>
    <name evidence="8" type="ORF">CTEN210_12036</name>
</gene>
<dbReference type="SUPFAM" id="SSF81321">
    <property type="entry name" value="Family A G protein-coupled receptor-like"/>
    <property type="match status" value="1"/>
</dbReference>
<dbReference type="PANTHER" id="PTHR23112:SF0">
    <property type="entry name" value="TRANSMEMBRANE PROTEIN 116"/>
    <property type="match status" value="1"/>
</dbReference>
<evidence type="ECO:0000256" key="2">
    <source>
        <dbReference type="ARBA" id="ARBA00022692"/>
    </source>
</evidence>
<reference evidence="8 9" key="1">
    <citation type="journal article" date="2021" name="Sci. Rep.">
        <title>The genome of the diatom Chaetoceros tenuissimus carries an ancient integrated fragment of an extant virus.</title>
        <authorList>
            <person name="Hongo Y."/>
            <person name="Kimura K."/>
            <person name="Takaki Y."/>
            <person name="Yoshida Y."/>
            <person name="Baba S."/>
            <person name="Kobayashi G."/>
            <person name="Nagasaki K."/>
            <person name="Hano T."/>
            <person name="Tomaru Y."/>
        </authorList>
    </citation>
    <scope>NUCLEOTIDE SEQUENCE [LARGE SCALE GENOMIC DNA]</scope>
    <source>
        <strain evidence="8 9">NIES-3715</strain>
    </source>
</reference>
<dbReference type="GO" id="GO:0004930">
    <property type="term" value="F:G protein-coupled receptor activity"/>
    <property type="evidence" value="ECO:0007669"/>
    <property type="project" value="TreeGrafter"/>
</dbReference>
<evidence type="ECO:0000256" key="1">
    <source>
        <dbReference type="ARBA" id="ARBA00004141"/>
    </source>
</evidence>
<feature type="transmembrane region" description="Helical" evidence="6">
    <location>
        <begin position="20"/>
        <end position="48"/>
    </location>
</feature>
<dbReference type="PANTHER" id="PTHR23112">
    <property type="entry name" value="G PROTEIN-COUPLED RECEPTOR 157-RELATED"/>
    <property type="match status" value="1"/>
</dbReference>
<proteinExistence type="predicted"/>
<sequence>MSIPEPKAGYMWIPYSTDMTLWQTIASSQITTSSMSIIASLAIITSIIKTNSLKTPYARLIFSLSIADVLHSVPFMLGPFIPPKTFHPAEWAIGNYTSCRVFGIMGQIGAILSILHYTLLSFYYVCKIAHKLSDQQFEVRYERKLRLLIYVFLVVYVPISLSITWGGPDRNGFYCTMTNVMKADCNEDLGACQWDVRRIKSATRLALFYGCLVCAVFLTTLFCMGLIIYHAIMRDRVYRQLQPSNLTTRNTNSNTQVSNERTSQASSVTAHSIMAKNLRILYLRQTFLQGFLFCFSFIFCYIPFLIYILIIFRDNTATVSQAHLFAISTFQPLSGILNILIYTRPAIVHLRRLFPDYTWIKAFVTVLKSGGEVPHGLRSSALQNNTGENNPSVVIQSIPYGVINPSMENSSNLNSVNAENLGSMFSRTEGDECYRSQQKWSYVRESGAAMLFSINEADFFSYASEEKFDDDHLSYDDVIDEDTGDTTNVSRASQGNGNGNH</sequence>
<dbReference type="GO" id="GO:0007189">
    <property type="term" value="P:adenylate cyclase-activating G protein-coupled receptor signaling pathway"/>
    <property type="evidence" value="ECO:0007669"/>
    <property type="project" value="TreeGrafter"/>
</dbReference>
<feature type="region of interest" description="Disordered" evidence="5">
    <location>
        <begin position="481"/>
        <end position="501"/>
    </location>
</feature>
<evidence type="ECO:0000256" key="6">
    <source>
        <dbReference type="SAM" id="Phobius"/>
    </source>
</evidence>
<evidence type="ECO:0000256" key="4">
    <source>
        <dbReference type="ARBA" id="ARBA00023136"/>
    </source>
</evidence>
<dbReference type="EMBL" id="BLLK01000049">
    <property type="protein sequence ID" value="GFH55560.1"/>
    <property type="molecule type" value="Genomic_DNA"/>
</dbReference>
<evidence type="ECO:0000313" key="8">
    <source>
        <dbReference type="EMBL" id="GFH55560.1"/>
    </source>
</evidence>
<evidence type="ECO:0000256" key="5">
    <source>
        <dbReference type="SAM" id="MobiDB-lite"/>
    </source>
</evidence>
<organism evidence="8 9">
    <name type="scientific">Chaetoceros tenuissimus</name>
    <dbReference type="NCBI Taxonomy" id="426638"/>
    <lineage>
        <taxon>Eukaryota</taxon>
        <taxon>Sar</taxon>
        <taxon>Stramenopiles</taxon>
        <taxon>Ochrophyta</taxon>
        <taxon>Bacillariophyta</taxon>
        <taxon>Coscinodiscophyceae</taxon>
        <taxon>Chaetocerotophycidae</taxon>
        <taxon>Chaetocerotales</taxon>
        <taxon>Chaetocerotaceae</taxon>
        <taxon>Chaetoceros</taxon>
    </lineage>
</organism>
<comment type="subcellular location">
    <subcellularLocation>
        <location evidence="1">Membrane</location>
        <topology evidence="1">Multi-pass membrane protein</topology>
    </subcellularLocation>
</comment>
<evidence type="ECO:0000259" key="7">
    <source>
        <dbReference type="PROSITE" id="PS50262"/>
    </source>
</evidence>
<feature type="compositionally biased region" description="Polar residues" evidence="5">
    <location>
        <begin position="485"/>
        <end position="495"/>
    </location>
</feature>
<evidence type="ECO:0000313" key="9">
    <source>
        <dbReference type="Proteomes" id="UP001054902"/>
    </source>
</evidence>
<feature type="domain" description="G-protein coupled receptors family 1 profile" evidence="7">
    <location>
        <begin position="39"/>
        <end position="342"/>
    </location>
</feature>
<dbReference type="GO" id="GO:0005886">
    <property type="term" value="C:plasma membrane"/>
    <property type="evidence" value="ECO:0007669"/>
    <property type="project" value="TreeGrafter"/>
</dbReference>
<feature type="transmembrane region" description="Helical" evidence="6">
    <location>
        <begin position="322"/>
        <end position="342"/>
    </location>
</feature>
<keyword evidence="9" id="KW-1185">Reference proteome</keyword>
<evidence type="ECO:0000256" key="3">
    <source>
        <dbReference type="ARBA" id="ARBA00022989"/>
    </source>
</evidence>
<keyword evidence="3 6" id="KW-1133">Transmembrane helix</keyword>
<feature type="transmembrane region" description="Helical" evidence="6">
    <location>
        <begin position="101"/>
        <end position="126"/>
    </location>
</feature>
<dbReference type="CDD" id="cd00637">
    <property type="entry name" value="7tm_classA_rhodopsin-like"/>
    <property type="match status" value="1"/>
</dbReference>
<dbReference type="AlphaFoldDB" id="A0AAD3D2L0"/>
<feature type="transmembrane region" description="Helical" evidence="6">
    <location>
        <begin position="286"/>
        <end position="310"/>
    </location>
</feature>
<dbReference type="InterPro" id="IPR017452">
    <property type="entry name" value="GPCR_Rhodpsn_7TM"/>
</dbReference>
<protein>
    <recommendedName>
        <fullName evidence="7">G-protein coupled receptors family 1 profile domain-containing protein</fullName>
    </recommendedName>
</protein>
<accession>A0AAD3D2L0</accession>
<dbReference type="PROSITE" id="PS50262">
    <property type="entry name" value="G_PROTEIN_RECEP_F1_2"/>
    <property type="match status" value="1"/>
</dbReference>
<name>A0AAD3D2L0_9STRA</name>
<feature type="transmembrane region" description="Helical" evidence="6">
    <location>
        <begin position="206"/>
        <end position="232"/>
    </location>
</feature>
<keyword evidence="4 6" id="KW-0472">Membrane</keyword>
<comment type="caution">
    <text evidence="8">The sequence shown here is derived from an EMBL/GenBank/DDBJ whole genome shotgun (WGS) entry which is preliminary data.</text>
</comment>
<dbReference type="Gene3D" id="1.20.1070.10">
    <property type="entry name" value="Rhodopsin 7-helix transmembrane proteins"/>
    <property type="match status" value="1"/>
</dbReference>
<feature type="transmembrane region" description="Helical" evidence="6">
    <location>
        <begin position="147"/>
        <end position="167"/>
    </location>
</feature>
<feature type="transmembrane region" description="Helical" evidence="6">
    <location>
        <begin position="60"/>
        <end position="81"/>
    </location>
</feature>
<dbReference type="Proteomes" id="UP001054902">
    <property type="component" value="Unassembled WGS sequence"/>
</dbReference>
<keyword evidence="2 6" id="KW-0812">Transmembrane</keyword>